<protein>
    <submittedName>
        <fullName evidence="1">Uncharacterized protein</fullName>
    </submittedName>
</protein>
<keyword evidence="2" id="KW-1185">Reference proteome</keyword>
<proteinExistence type="predicted"/>
<name>A0A937FEQ1_9CLOT</name>
<reference evidence="1" key="1">
    <citation type="submission" date="2021-01" db="EMBL/GenBank/DDBJ databases">
        <title>Genome public.</title>
        <authorList>
            <person name="Liu C."/>
            <person name="Sun Q."/>
        </authorList>
    </citation>
    <scope>NUCLEOTIDE SEQUENCE</scope>
    <source>
        <strain evidence="1">YIM B02565</strain>
    </source>
</reference>
<comment type="caution">
    <text evidence="1">The sequence shown here is derived from an EMBL/GenBank/DDBJ whole genome shotgun (WGS) entry which is preliminary data.</text>
</comment>
<evidence type="ECO:0000313" key="2">
    <source>
        <dbReference type="Proteomes" id="UP000623681"/>
    </source>
</evidence>
<dbReference type="AlphaFoldDB" id="A0A937FEQ1"/>
<sequence length="270" mass="31163">MRDILDIRVADGEPYFKNNSVTKILDSFKIKRIAQINLSDFNSNIVRVSIPPNLNWSSYSNNVVRAIGRRKWDSISIKGNRKYDFNYLENFQRDVLAYGIIASIKIILMNNHKKISNSTIGIEDGGNVSNLPIIKQCAMYTNRILLITRNYKEASKIREYIIANYGVSPEIAFTEDKTENIDFIVTEYDKEYSSLGVWYLNNYYLPKNYIMHAINDVEFYLPELKEDIPPELLGVLLKSSKGNNKTVEEILNCNKIEISKIKLGKKEIKV</sequence>
<evidence type="ECO:0000313" key="1">
    <source>
        <dbReference type="EMBL" id="MBL4930618.1"/>
    </source>
</evidence>
<accession>A0A937FEQ1</accession>
<gene>
    <name evidence="1" type="ORF">JK634_02240</name>
</gene>
<organism evidence="1 2">
    <name type="scientific">Clostridium paridis</name>
    <dbReference type="NCBI Taxonomy" id="2803863"/>
    <lineage>
        <taxon>Bacteria</taxon>
        <taxon>Bacillati</taxon>
        <taxon>Bacillota</taxon>
        <taxon>Clostridia</taxon>
        <taxon>Eubacteriales</taxon>
        <taxon>Clostridiaceae</taxon>
        <taxon>Clostridium</taxon>
    </lineage>
</organism>
<dbReference type="EMBL" id="JAESWA010000012">
    <property type="protein sequence ID" value="MBL4930618.1"/>
    <property type="molecule type" value="Genomic_DNA"/>
</dbReference>
<dbReference type="RefSeq" id="WP_202766003.1">
    <property type="nucleotide sequence ID" value="NZ_JAESWA010000012.1"/>
</dbReference>
<dbReference type="Proteomes" id="UP000623681">
    <property type="component" value="Unassembled WGS sequence"/>
</dbReference>